<dbReference type="Gene3D" id="2.30.30.290">
    <property type="entry name" value="YopX-like domains"/>
    <property type="match status" value="1"/>
</dbReference>
<evidence type="ECO:0000313" key="3">
    <source>
        <dbReference type="Proteomes" id="UP000244603"/>
    </source>
</evidence>
<accession>A0A2R3ZXJ3</accession>
<sequence>MIKFRAWDEESQRMFNIARFDFADYTVYSHLFACDGYLGENLEIMQFTGRIDKNNVEIFEGDIVEILDISGNYKNSGVIKQGKGFFYMESYEDNKITLLSDFYLKSYTNTLELCVVGNIYEKKGE</sequence>
<name>A0A2R3ZXJ3_9CAUD</name>
<organism evidence="2 3">
    <name type="scientific">Staphylococcus phage phiSA_BS2</name>
    <dbReference type="NCBI Taxonomy" id="2126724"/>
    <lineage>
        <taxon>Viruses</taxon>
        <taxon>Duplodnaviria</taxon>
        <taxon>Heunggongvirae</taxon>
        <taxon>Uroviricota</taxon>
        <taxon>Caudoviricetes</taxon>
        <taxon>Herelleviridae</taxon>
        <taxon>Twortvirinae</taxon>
        <taxon>Baoshanvirus</taxon>
        <taxon>Baoshanvirus BS2</taxon>
    </lineage>
</organism>
<dbReference type="SUPFAM" id="SSF159006">
    <property type="entry name" value="YopX-like"/>
    <property type="match status" value="1"/>
</dbReference>
<protein>
    <submittedName>
        <fullName evidence="2">YopX protein</fullName>
    </submittedName>
</protein>
<dbReference type="InterPro" id="IPR023385">
    <property type="entry name" value="YopX-like_C"/>
</dbReference>
<feature type="domain" description="YopX protein" evidence="1">
    <location>
        <begin position="3"/>
        <end position="121"/>
    </location>
</feature>
<dbReference type="NCBIfam" id="TIGR01671">
    <property type="entry name" value="phage_TIGR01671"/>
    <property type="match status" value="1"/>
</dbReference>
<gene>
    <name evidence="2" type="ORF">phiSABS2_8</name>
</gene>
<dbReference type="InterPro" id="IPR019096">
    <property type="entry name" value="YopX_protein"/>
</dbReference>
<evidence type="ECO:0000313" key="2">
    <source>
        <dbReference type="EMBL" id="AVR55453.1"/>
    </source>
</evidence>
<dbReference type="Pfam" id="PF09643">
    <property type="entry name" value="YopX"/>
    <property type="match status" value="1"/>
</dbReference>
<keyword evidence="3" id="KW-1185">Reference proteome</keyword>
<dbReference type="InterPro" id="IPR010024">
    <property type="entry name" value="CHP16711"/>
</dbReference>
<dbReference type="EMBL" id="MH028956">
    <property type="protein sequence ID" value="AVR55453.1"/>
    <property type="molecule type" value="Genomic_DNA"/>
</dbReference>
<evidence type="ECO:0000259" key="1">
    <source>
        <dbReference type="Pfam" id="PF09643"/>
    </source>
</evidence>
<reference evidence="2 3" key="1">
    <citation type="submission" date="2018-03" db="EMBL/GenBank/DDBJ databases">
        <title>Isolation,the biological characteristics and genomics of two new strains of lysate Staphylococcus aureus phage.</title>
        <authorList>
            <person name="Jin X."/>
            <person name="Zhang C."/>
            <person name="Wang X."/>
            <person name="Zhong J."/>
        </authorList>
    </citation>
    <scope>NUCLEOTIDE SEQUENCE [LARGE SCALE GENOMIC DNA]</scope>
</reference>
<proteinExistence type="predicted"/>
<dbReference type="Proteomes" id="UP000244603">
    <property type="component" value="Segment"/>
</dbReference>